<dbReference type="GO" id="GO:0005886">
    <property type="term" value="C:plasma membrane"/>
    <property type="evidence" value="ECO:0007669"/>
    <property type="project" value="UniProtKB-SubCell"/>
</dbReference>
<keyword evidence="10" id="KW-1185">Reference proteome</keyword>
<dbReference type="KEGG" id="yag:AABB28_01545"/>
<keyword evidence="5 8" id="KW-0812">Transmembrane</keyword>
<dbReference type="GO" id="GO:0016763">
    <property type="term" value="F:pentosyltransferase activity"/>
    <property type="evidence" value="ECO:0007669"/>
    <property type="project" value="TreeGrafter"/>
</dbReference>
<dbReference type="GO" id="GO:0009103">
    <property type="term" value="P:lipopolysaccharide biosynthetic process"/>
    <property type="evidence" value="ECO:0007669"/>
    <property type="project" value="UniProtKB-ARBA"/>
</dbReference>
<feature type="transmembrane region" description="Helical" evidence="8">
    <location>
        <begin position="340"/>
        <end position="363"/>
    </location>
</feature>
<name>A0AAN0M2Z9_9RHOB</name>
<dbReference type="PANTHER" id="PTHR33908:SF11">
    <property type="entry name" value="MEMBRANE PROTEIN"/>
    <property type="match status" value="1"/>
</dbReference>
<gene>
    <name evidence="9" type="ORF">AABB28_01545</name>
</gene>
<evidence type="ECO:0000256" key="6">
    <source>
        <dbReference type="ARBA" id="ARBA00022989"/>
    </source>
</evidence>
<keyword evidence="3" id="KW-0328">Glycosyltransferase</keyword>
<dbReference type="RefSeq" id="WP_342070395.1">
    <property type="nucleotide sequence ID" value="NZ_CP151762.1"/>
</dbReference>
<keyword evidence="2" id="KW-1003">Cell membrane</keyword>
<dbReference type="EMBL" id="CP151762">
    <property type="protein sequence ID" value="WZU64025.1"/>
    <property type="molecule type" value="Genomic_DNA"/>
</dbReference>
<evidence type="ECO:0000313" key="9">
    <source>
        <dbReference type="EMBL" id="WZU64025.1"/>
    </source>
</evidence>
<feature type="transmembrane region" description="Helical" evidence="8">
    <location>
        <begin position="132"/>
        <end position="149"/>
    </location>
</feature>
<feature type="transmembrane region" description="Helical" evidence="8">
    <location>
        <begin position="106"/>
        <end position="126"/>
    </location>
</feature>
<evidence type="ECO:0000256" key="4">
    <source>
        <dbReference type="ARBA" id="ARBA00022679"/>
    </source>
</evidence>
<keyword evidence="7 8" id="KW-0472">Membrane</keyword>
<dbReference type="PANTHER" id="PTHR33908">
    <property type="entry name" value="MANNOSYLTRANSFERASE YKCB-RELATED"/>
    <property type="match status" value="1"/>
</dbReference>
<evidence type="ECO:0000256" key="3">
    <source>
        <dbReference type="ARBA" id="ARBA00022676"/>
    </source>
</evidence>
<sequence length="514" mass="57001">MMTQNGPKLLIALWIPLMVLLALLYTTVPPSPDQSQFDWMAYIAIQGRPFYEGSFDMNWPGAMWLHEAGLRLFGVHAWTWRLTDFLLMLGFSAGGAVFLQRANWPLASLIFLFLYPAVYITSGSWMAGQRDIIATGFLICACALAMPGAPREARNVVLAGVCVACAVLIRPTFLSFLAGLAFLECLPLRHVRPRTCTRPARVARFLSGFILVMALVVCVGLLLGNLDDWYRQSIQFSTSVYIGESPQDWRITLRTLFLASWHWITLLALFGLLVWVLRDGLSYPLVLVVGTAATIALSFAVQNKGFGYHLGGILLLLALLLTVGIEQLNQWRRSVRKSVLRWGVTIALSGAVLLVLAGTAAKLENLKDGAARLLAGEFGPGDLYGLTEAERREIIRLIEDGSTPDESVAVYGTLYDLPYRAKRLPTYRFFTPTADQITQQFIHYDAWMSEIDQALERTPPAFVIMDRSALSGSPSQLAPVSANRSILTRLLQTLSEGYQIVFANEDVVVFQASR</sequence>
<feature type="transmembrane region" description="Helical" evidence="8">
    <location>
        <begin position="78"/>
        <end position="99"/>
    </location>
</feature>
<evidence type="ECO:0000256" key="1">
    <source>
        <dbReference type="ARBA" id="ARBA00004651"/>
    </source>
</evidence>
<dbReference type="Proteomes" id="UP001451782">
    <property type="component" value="Chromosome"/>
</dbReference>
<protein>
    <submittedName>
        <fullName evidence="9">Uncharacterized protein</fullName>
    </submittedName>
</protein>
<keyword evidence="4" id="KW-0808">Transferase</keyword>
<reference evidence="9 10" key="1">
    <citation type="submission" date="2024-04" db="EMBL/GenBank/DDBJ databases">
        <title>Phylogenomic analyses of a clade within the roseobacter group suggest taxonomic reassignments of species of the genera Aestuariivita, Citreicella, Loktanella, Nautella, Pelagibaca, Ruegeria, Thalassobius, Thiobacimonas and Tropicibacter, and the proposal o.</title>
        <authorList>
            <person name="Jeon C.O."/>
        </authorList>
    </citation>
    <scope>NUCLEOTIDE SEQUENCE [LARGE SCALE GENOMIC DNA]</scope>
    <source>
        <strain evidence="9 10">G8-12</strain>
    </source>
</reference>
<comment type="subcellular location">
    <subcellularLocation>
        <location evidence="1">Cell membrane</location>
        <topology evidence="1">Multi-pass membrane protein</topology>
    </subcellularLocation>
</comment>
<feature type="transmembrane region" description="Helical" evidence="8">
    <location>
        <begin position="283"/>
        <end position="301"/>
    </location>
</feature>
<feature type="transmembrane region" description="Helical" evidence="8">
    <location>
        <begin position="256"/>
        <end position="277"/>
    </location>
</feature>
<proteinExistence type="predicted"/>
<accession>A0AAN0M2Z9</accession>
<evidence type="ECO:0000256" key="8">
    <source>
        <dbReference type="SAM" id="Phobius"/>
    </source>
</evidence>
<evidence type="ECO:0000256" key="7">
    <source>
        <dbReference type="ARBA" id="ARBA00023136"/>
    </source>
</evidence>
<feature type="transmembrane region" description="Helical" evidence="8">
    <location>
        <begin position="308"/>
        <end position="328"/>
    </location>
</feature>
<dbReference type="AlphaFoldDB" id="A0AAN0M2Z9"/>
<evidence type="ECO:0000256" key="5">
    <source>
        <dbReference type="ARBA" id="ARBA00022692"/>
    </source>
</evidence>
<keyword evidence="6 8" id="KW-1133">Transmembrane helix</keyword>
<dbReference type="InterPro" id="IPR050297">
    <property type="entry name" value="LipidA_mod_glycosyltrf_83"/>
</dbReference>
<evidence type="ECO:0000256" key="2">
    <source>
        <dbReference type="ARBA" id="ARBA00022475"/>
    </source>
</evidence>
<feature type="transmembrane region" description="Helical" evidence="8">
    <location>
        <begin position="202"/>
        <end position="223"/>
    </location>
</feature>
<organism evidence="9 10">
    <name type="scientific">Yoonia algicola</name>
    <dbReference type="NCBI Taxonomy" id="3137368"/>
    <lineage>
        <taxon>Bacteria</taxon>
        <taxon>Pseudomonadati</taxon>
        <taxon>Pseudomonadota</taxon>
        <taxon>Alphaproteobacteria</taxon>
        <taxon>Rhodobacterales</taxon>
        <taxon>Paracoccaceae</taxon>
        <taxon>Yoonia</taxon>
    </lineage>
</organism>
<evidence type="ECO:0000313" key="10">
    <source>
        <dbReference type="Proteomes" id="UP001451782"/>
    </source>
</evidence>